<dbReference type="Pfam" id="PF01814">
    <property type="entry name" value="Hemerythrin"/>
    <property type="match status" value="1"/>
</dbReference>
<dbReference type="RefSeq" id="WP_184810328.1">
    <property type="nucleotide sequence ID" value="NZ_JACHJQ010000002.1"/>
</dbReference>
<gene>
    <name evidence="2" type="ORF">FHR82_002445</name>
</gene>
<sequence length="127" mass="13904">MTDPAVEQDVVDLLVEQHTRIRDLFVEVESSSSAARAHAFHGLVRLLTVHEAAAEQVLHPPTRLYVHGGDHIVADLLAEEYRTGQTLAAFRYLRRDVPAGELRAFSAALRTAEAVTPTRPTPAAGKD</sequence>
<protein>
    <recommendedName>
        <fullName evidence="1">Hemerythrin-like domain-containing protein</fullName>
    </recommendedName>
</protein>
<dbReference type="Proteomes" id="UP000520767">
    <property type="component" value="Unassembled WGS sequence"/>
</dbReference>
<reference evidence="2 3" key="1">
    <citation type="submission" date="2020-08" db="EMBL/GenBank/DDBJ databases">
        <title>Genomic Encyclopedia of Type Strains, Phase III (KMG-III): the genomes of soil and plant-associated and newly described type strains.</title>
        <authorList>
            <person name="Whitman W."/>
        </authorList>
    </citation>
    <scope>NUCLEOTIDE SEQUENCE [LARGE SCALE GENOMIC DNA]</scope>
    <source>
        <strain evidence="2 3">CECT 8960</strain>
    </source>
</reference>
<organism evidence="2 3">
    <name type="scientific">Actinophytocola algeriensis</name>
    <dbReference type="NCBI Taxonomy" id="1768010"/>
    <lineage>
        <taxon>Bacteria</taxon>
        <taxon>Bacillati</taxon>
        <taxon>Actinomycetota</taxon>
        <taxon>Actinomycetes</taxon>
        <taxon>Pseudonocardiales</taxon>
        <taxon>Pseudonocardiaceae</taxon>
    </lineage>
</organism>
<comment type="caution">
    <text evidence="2">The sequence shown here is derived from an EMBL/GenBank/DDBJ whole genome shotgun (WGS) entry which is preliminary data.</text>
</comment>
<dbReference type="EMBL" id="JACHJQ010000002">
    <property type="protein sequence ID" value="MBB4906228.1"/>
    <property type="molecule type" value="Genomic_DNA"/>
</dbReference>
<keyword evidence="3" id="KW-1185">Reference proteome</keyword>
<evidence type="ECO:0000313" key="2">
    <source>
        <dbReference type="EMBL" id="MBB4906228.1"/>
    </source>
</evidence>
<evidence type="ECO:0000259" key="1">
    <source>
        <dbReference type="Pfam" id="PF01814"/>
    </source>
</evidence>
<evidence type="ECO:0000313" key="3">
    <source>
        <dbReference type="Proteomes" id="UP000520767"/>
    </source>
</evidence>
<dbReference type="InterPro" id="IPR012312">
    <property type="entry name" value="Hemerythrin-like"/>
</dbReference>
<name>A0A7W7Q3M4_9PSEU</name>
<feature type="domain" description="Hemerythrin-like" evidence="1">
    <location>
        <begin position="10"/>
        <end position="110"/>
    </location>
</feature>
<proteinExistence type="predicted"/>
<dbReference type="AlphaFoldDB" id="A0A7W7Q3M4"/>
<accession>A0A7W7Q3M4</accession>